<dbReference type="GO" id="GO:0016020">
    <property type="term" value="C:membrane"/>
    <property type="evidence" value="ECO:0007669"/>
    <property type="project" value="UniProtKB-SubCell"/>
</dbReference>
<keyword evidence="4" id="KW-0812">Transmembrane</keyword>
<evidence type="ECO:0000256" key="2">
    <source>
        <dbReference type="ARBA" id="ARBA00008807"/>
    </source>
</evidence>
<dbReference type="Proteomes" id="UP000012174">
    <property type="component" value="Unassembled WGS sequence"/>
</dbReference>
<comment type="similarity">
    <text evidence="2">Belongs to the oligopeptide OPT transporter family.</text>
</comment>
<dbReference type="HOGENOM" id="CLU_1053791_0_0_1"/>
<dbReference type="OrthoDB" id="5244290at2759"/>
<gene>
    <name evidence="10" type="ORF">UCREL1_8705</name>
</gene>
<keyword evidence="7" id="KW-1133">Transmembrane helix</keyword>
<dbReference type="InterPro" id="IPR004813">
    <property type="entry name" value="OPT"/>
</dbReference>
<evidence type="ECO:0000256" key="3">
    <source>
        <dbReference type="ARBA" id="ARBA00022448"/>
    </source>
</evidence>
<keyword evidence="8" id="KW-0472">Membrane</keyword>
<evidence type="ECO:0000313" key="10">
    <source>
        <dbReference type="EMBL" id="EMR64335.1"/>
    </source>
</evidence>
<evidence type="ECO:0000256" key="9">
    <source>
        <dbReference type="SAM" id="MobiDB-lite"/>
    </source>
</evidence>
<dbReference type="AlphaFoldDB" id="M7TCE0"/>
<keyword evidence="3" id="KW-0813">Transport</keyword>
<organism evidence="10 11">
    <name type="scientific">Eutypa lata (strain UCR-EL1)</name>
    <name type="common">Grapevine dieback disease fungus</name>
    <name type="synonym">Eutypa armeniacae</name>
    <dbReference type="NCBI Taxonomy" id="1287681"/>
    <lineage>
        <taxon>Eukaryota</taxon>
        <taxon>Fungi</taxon>
        <taxon>Dikarya</taxon>
        <taxon>Ascomycota</taxon>
        <taxon>Pezizomycotina</taxon>
        <taxon>Sordariomycetes</taxon>
        <taxon>Xylariomycetidae</taxon>
        <taxon>Xylariales</taxon>
        <taxon>Diatrypaceae</taxon>
        <taxon>Eutypa</taxon>
    </lineage>
</organism>
<proteinExistence type="inferred from homology"/>
<dbReference type="KEGG" id="ela:UCREL1_8705"/>
<evidence type="ECO:0000256" key="5">
    <source>
        <dbReference type="ARBA" id="ARBA00022856"/>
    </source>
</evidence>
<evidence type="ECO:0000313" key="11">
    <source>
        <dbReference type="Proteomes" id="UP000012174"/>
    </source>
</evidence>
<evidence type="ECO:0000256" key="6">
    <source>
        <dbReference type="ARBA" id="ARBA00022927"/>
    </source>
</evidence>
<protein>
    <submittedName>
        <fullName evidence="10">Putative opt oligopeptide transporter protein</fullName>
    </submittedName>
</protein>
<evidence type="ECO:0000256" key="1">
    <source>
        <dbReference type="ARBA" id="ARBA00004141"/>
    </source>
</evidence>
<keyword evidence="11" id="KW-1185">Reference proteome</keyword>
<dbReference type="Pfam" id="PF03169">
    <property type="entry name" value="OPT"/>
    <property type="match status" value="1"/>
</dbReference>
<keyword evidence="6" id="KW-0653">Protein transport</keyword>
<feature type="compositionally biased region" description="Basic and acidic residues" evidence="9">
    <location>
        <begin position="1"/>
        <end position="25"/>
    </location>
</feature>
<comment type="subcellular location">
    <subcellularLocation>
        <location evidence="1">Membrane</location>
        <topology evidence="1">Multi-pass membrane protein</topology>
    </subcellularLocation>
</comment>
<dbReference type="EMBL" id="KB707090">
    <property type="protein sequence ID" value="EMR64335.1"/>
    <property type="molecule type" value="Genomic_DNA"/>
</dbReference>
<evidence type="ECO:0000256" key="7">
    <source>
        <dbReference type="ARBA" id="ARBA00022989"/>
    </source>
</evidence>
<sequence>MARSDEKVDSGGRSSDNDILKEEPVPSHLRVSRSGADDELKSFEKAVEGDLNVTEQDLSSAKAHAETLSLEVTRKIMTNVLAIHERDPNFPYSILAKAREFIANDDIFEKPDEHQDLIWEMKLEAALITSNSPYAEPSIFISSTVAQLLAFPLGRAWQKFMPDYSFKLFGTEHNLNPGYFNKKEHMLITIMATAAQSGPYSDYTIWVQVLPNYFDQPWARDFGYRILLSLSTNFLGYGLAGLARRILLRLL</sequence>
<evidence type="ECO:0000256" key="8">
    <source>
        <dbReference type="ARBA" id="ARBA00023136"/>
    </source>
</evidence>
<reference evidence="11" key="1">
    <citation type="journal article" date="2013" name="Genome Announc.">
        <title>Draft genome sequence of the grapevine dieback fungus Eutypa lata UCR-EL1.</title>
        <authorList>
            <person name="Blanco-Ulate B."/>
            <person name="Rolshausen P.E."/>
            <person name="Cantu D."/>
        </authorList>
    </citation>
    <scope>NUCLEOTIDE SEQUENCE [LARGE SCALE GENOMIC DNA]</scope>
    <source>
        <strain evidence="11">UCR-EL1</strain>
    </source>
</reference>
<dbReference type="PANTHER" id="PTHR22601">
    <property type="entry name" value="ISP4 LIKE PROTEIN"/>
    <property type="match status" value="1"/>
</dbReference>
<dbReference type="GO" id="GO:0015031">
    <property type="term" value="P:protein transport"/>
    <property type="evidence" value="ECO:0007669"/>
    <property type="project" value="UniProtKB-KW"/>
</dbReference>
<keyword evidence="5" id="KW-0571">Peptide transport</keyword>
<dbReference type="eggNOG" id="KOG2262">
    <property type="taxonomic scope" value="Eukaryota"/>
</dbReference>
<name>M7TCE0_EUTLA</name>
<dbReference type="GO" id="GO:0035673">
    <property type="term" value="F:oligopeptide transmembrane transporter activity"/>
    <property type="evidence" value="ECO:0007669"/>
    <property type="project" value="InterPro"/>
</dbReference>
<feature type="region of interest" description="Disordered" evidence="9">
    <location>
        <begin position="1"/>
        <end position="37"/>
    </location>
</feature>
<evidence type="ECO:0000256" key="4">
    <source>
        <dbReference type="ARBA" id="ARBA00022692"/>
    </source>
</evidence>
<accession>M7TCE0</accession>
<dbReference type="InterPro" id="IPR004648">
    <property type="entry name" value="Oligpept_transpt"/>
</dbReference>